<gene>
    <name evidence="3" type="ORF">FPOG_00992</name>
</gene>
<accession>K1GGP1</accession>
<evidence type="ECO:0000313" key="3">
    <source>
        <dbReference type="EMBL" id="EKA92595.1"/>
    </source>
</evidence>
<dbReference type="Proteomes" id="UP000005809">
    <property type="component" value="Unassembled WGS sequence"/>
</dbReference>
<keyword evidence="1" id="KW-0732">Signal</keyword>
<dbReference type="PANTHER" id="PTHR30535:SF7">
    <property type="entry name" value="IRON(III) DICITRATE-BINDING PROTEIN"/>
    <property type="match status" value="1"/>
</dbReference>
<evidence type="ECO:0000256" key="1">
    <source>
        <dbReference type="SAM" id="SignalP"/>
    </source>
</evidence>
<sequence>MKKILFCFLLLSSLCFGKVPKRAVSAAHFTTEILLSIGAEKQMVGTAYPDNPILPSLKEKYDKIPILSMKNPTKEQFYAVKPDFLTGWDSTVQDKNLGPIKELEKNGVQVYIMKSLHSSDINLVFEDILNYGKIFNLEDNAKKVVNKMKADLAAVQKKLPKNKVKVFTYDSGDKTPFVVGGDSIGNTIITLAGGDNIFKNIKKAWADGNWEKVLVENPDIILIIDYGDQSAESKIKFLKGKS</sequence>
<dbReference type="SUPFAM" id="SSF53807">
    <property type="entry name" value="Helical backbone' metal receptor"/>
    <property type="match status" value="1"/>
</dbReference>
<name>K1GGP1_9FUSO</name>
<feature type="signal peptide" evidence="1">
    <location>
        <begin position="1"/>
        <end position="17"/>
    </location>
</feature>
<organism evidence="3 4">
    <name type="scientific">Fusobacterium periodonticum D10</name>
    <dbReference type="NCBI Taxonomy" id="620833"/>
    <lineage>
        <taxon>Bacteria</taxon>
        <taxon>Fusobacteriati</taxon>
        <taxon>Fusobacteriota</taxon>
        <taxon>Fusobacteriia</taxon>
        <taxon>Fusobacteriales</taxon>
        <taxon>Fusobacteriaceae</taxon>
        <taxon>Fusobacterium</taxon>
    </lineage>
</organism>
<feature type="domain" description="Fe/B12 periplasmic-binding" evidence="2">
    <location>
        <begin position="22"/>
        <end position="242"/>
    </location>
</feature>
<comment type="caution">
    <text evidence="3">The sequence shown here is derived from an EMBL/GenBank/DDBJ whole genome shotgun (WGS) entry which is preliminary data.</text>
</comment>
<dbReference type="InterPro" id="IPR050902">
    <property type="entry name" value="ABC_Transporter_SBP"/>
</dbReference>
<dbReference type="PANTHER" id="PTHR30535">
    <property type="entry name" value="VITAMIN B12-BINDING PROTEIN"/>
    <property type="match status" value="1"/>
</dbReference>
<dbReference type="Pfam" id="PF01497">
    <property type="entry name" value="Peripla_BP_2"/>
    <property type="match status" value="1"/>
</dbReference>
<proteinExistence type="predicted"/>
<reference evidence="3 4" key="1">
    <citation type="submission" date="2012-05" db="EMBL/GenBank/DDBJ databases">
        <title>The Genome Sequence of Fusobacterium periodontium Oral Taxon 201 Strain D10.</title>
        <authorList>
            <consortium name="The Broad Institute Genome Sequencing Platform"/>
            <consortium name="The Broad Institute Genome Sequencing Center for Infectious Disease"/>
            <person name="Earl A."/>
            <person name="Ward D."/>
            <person name="Feldgarden M."/>
            <person name="Gevers D."/>
            <person name="Strauss J."/>
            <person name="Sibley C."/>
            <person name="White A."/>
            <person name="Ambrose C.E."/>
            <person name="Allen-Vercoe E."/>
            <person name="Walker B."/>
            <person name="Young S.K."/>
            <person name="Zeng Q."/>
            <person name="Gargeya S."/>
            <person name="Fitzgerald M."/>
            <person name="Haas B."/>
            <person name="Abouelleil A."/>
            <person name="Alvarado L."/>
            <person name="Arachchi H.M."/>
            <person name="Berlin A.M."/>
            <person name="Chapman S.B."/>
            <person name="Goldberg J."/>
            <person name="Griggs A."/>
            <person name="Gujja S."/>
            <person name="Hansen M."/>
            <person name="Howarth C."/>
            <person name="Imamovic A."/>
            <person name="Larimer J."/>
            <person name="McCowan C."/>
            <person name="Montmayeur A."/>
            <person name="Murphy C."/>
            <person name="Neiman D."/>
            <person name="Pearson M."/>
            <person name="Priest M."/>
            <person name="Roberts A."/>
            <person name="Saif S."/>
            <person name="Shea T."/>
            <person name="Sisk P."/>
            <person name="Sykes S."/>
            <person name="Wortman J."/>
            <person name="Nusbaum C."/>
            <person name="Birren B."/>
        </authorList>
    </citation>
    <scope>NUCLEOTIDE SEQUENCE [LARGE SCALE GENOMIC DNA]</scope>
    <source>
        <strain evidence="3 4">D10</strain>
    </source>
</reference>
<evidence type="ECO:0000313" key="4">
    <source>
        <dbReference type="Proteomes" id="UP000005809"/>
    </source>
</evidence>
<dbReference type="EMBL" id="ACIF01000337">
    <property type="protein sequence ID" value="EKA92595.1"/>
    <property type="molecule type" value="Genomic_DNA"/>
</dbReference>
<dbReference type="RefSeq" id="WP_005969296.1">
    <property type="nucleotide sequence ID" value="NZ_JH815418.1"/>
</dbReference>
<feature type="chain" id="PRO_5003844506" description="Fe/B12 periplasmic-binding domain-containing protein" evidence="1">
    <location>
        <begin position="18"/>
        <end position="242"/>
    </location>
</feature>
<protein>
    <recommendedName>
        <fullName evidence="2">Fe/B12 periplasmic-binding domain-containing protein</fullName>
    </recommendedName>
</protein>
<dbReference type="AlphaFoldDB" id="K1GGP1"/>
<dbReference type="InterPro" id="IPR002491">
    <property type="entry name" value="ABC_transptr_periplasmic_BD"/>
</dbReference>
<dbReference type="HOGENOM" id="CLU_038034_7_0_0"/>
<dbReference type="Gene3D" id="3.40.50.1980">
    <property type="entry name" value="Nitrogenase molybdenum iron protein domain"/>
    <property type="match status" value="2"/>
</dbReference>
<evidence type="ECO:0000259" key="2">
    <source>
        <dbReference type="PROSITE" id="PS50983"/>
    </source>
</evidence>
<feature type="non-terminal residue" evidence="3">
    <location>
        <position position="242"/>
    </location>
</feature>
<dbReference type="PROSITE" id="PS50983">
    <property type="entry name" value="FE_B12_PBP"/>
    <property type="match status" value="1"/>
</dbReference>